<name>A0A5B8MHX2_9CHLO</name>
<dbReference type="AlphaFoldDB" id="A0A5B8MHX2"/>
<dbReference type="GO" id="GO:0005773">
    <property type="term" value="C:vacuole"/>
    <property type="evidence" value="ECO:0007669"/>
    <property type="project" value="TreeGrafter"/>
</dbReference>
<dbReference type="GO" id="GO:0046900">
    <property type="term" value="P:tetrahydrofolylpolyglutamate metabolic process"/>
    <property type="evidence" value="ECO:0007669"/>
    <property type="project" value="TreeGrafter"/>
</dbReference>
<feature type="active site" description="Nucleophile" evidence="7 8">
    <location>
        <position position="152"/>
    </location>
</feature>
<keyword evidence="11" id="KW-1185">Reference proteome</keyword>
<dbReference type="Proteomes" id="UP000316726">
    <property type="component" value="Chromosome 3"/>
</dbReference>
<dbReference type="Gene3D" id="3.40.50.880">
    <property type="match status" value="1"/>
</dbReference>
<protein>
    <recommendedName>
        <fullName evidence="3 8">folate gamma-glutamyl hydrolase</fullName>
        <ecNumber evidence="3 8">3.4.19.9</ecNumber>
    </recommendedName>
</protein>
<sequence>MAAVMRTKAMAMALVGITLAHVCASACMGYDQQRQRVAELRRSGLFDGNTTRPLIGIYTQDSPSSYDGIPGKNDEYIAASYAKLVESAGARPVPVSYNLEKYELLDTLDILDGFIFPGGGMDLSLDKTYARNAMTIVNYAQDRTDFLVVGICLGFQLISTVVSQDNTILSSFDSSNLLEKPEWEYTAYTNSKLSQFYPPYSELQSLLVFENHHSGVSIARFESELSGFFDLLATGVDRNGSKYVAAMEAKDYLIFGFQFHPEKNTYEWAATEVIPHDYWDLEVTRGVSNLLAYYSRKGSSTRRRRQVSASDVNAMLIYNVPAVFTAPYSDQSSFEQIYFFPKGYKPRAQAS</sequence>
<dbReference type="InterPro" id="IPR015527">
    <property type="entry name" value="Pept_C26_g-glut_hydrolase"/>
</dbReference>
<dbReference type="OrthoDB" id="64220at2759"/>
<evidence type="ECO:0000256" key="5">
    <source>
        <dbReference type="ARBA" id="ARBA00022729"/>
    </source>
</evidence>
<evidence type="ECO:0000313" key="11">
    <source>
        <dbReference type="Proteomes" id="UP000316726"/>
    </source>
</evidence>
<comment type="similarity">
    <text evidence="2">Belongs to the peptidase C26 family.</text>
</comment>
<evidence type="ECO:0000256" key="9">
    <source>
        <dbReference type="SAM" id="SignalP"/>
    </source>
</evidence>
<dbReference type="Pfam" id="PF07722">
    <property type="entry name" value="Peptidase_C26"/>
    <property type="match status" value="1"/>
</dbReference>
<dbReference type="InterPro" id="IPR029062">
    <property type="entry name" value="Class_I_gatase-like"/>
</dbReference>
<keyword evidence="6 8" id="KW-0378">Hydrolase</keyword>
<dbReference type="GO" id="GO:0034722">
    <property type="term" value="F:gamma-glutamyl-peptidase activity"/>
    <property type="evidence" value="ECO:0007669"/>
    <property type="project" value="UniProtKB-UniRule"/>
</dbReference>
<feature type="active site" description="Proton donor" evidence="7">
    <location>
        <position position="260"/>
    </location>
</feature>
<dbReference type="PANTHER" id="PTHR11315">
    <property type="entry name" value="PROTEASE FAMILY C26 GAMMA-GLUTAMYL HYDROLASE"/>
    <property type="match status" value="1"/>
</dbReference>
<dbReference type="PROSITE" id="PS51273">
    <property type="entry name" value="GATASE_TYPE_1"/>
    <property type="match status" value="1"/>
</dbReference>
<gene>
    <name evidence="10" type="ORF">A3770_03p21820</name>
</gene>
<dbReference type="STRING" id="1764295.A0A5B8MHX2"/>
<dbReference type="SMR" id="A0A5B8MHX2"/>
<feature type="chain" id="PRO_5022727192" description="folate gamma-glutamyl hydrolase" evidence="9">
    <location>
        <begin position="21"/>
        <end position="351"/>
    </location>
</feature>
<comment type="catalytic activity">
    <reaction evidence="8">
        <text>(6S)-5,6,7,8-tetrahydrofolyl-(gamma-L-Glu)(n) + (n-1) H2O = (6S)-5,6,7,8-tetrahydrofolate + (n-1) L-glutamate</text>
        <dbReference type="Rhea" id="RHEA:56784"/>
        <dbReference type="Rhea" id="RHEA-COMP:14738"/>
        <dbReference type="ChEBI" id="CHEBI:15377"/>
        <dbReference type="ChEBI" id="CHEBI:29985"/>
        <dbReference type="ChEBI" id="CHEBI:57453"/>
        <dbReference type="ChEBI" id="CHEBI:141005"/>
        <dbReference type="EC" id="3.4.19.9"/>
    </reaction>
</comment>
<organism evidence="10 11">
    <name type="scientific">Chloropicon primus</name>
    <dbReference type="NCBI Taxonomy" id="1764295"/>
    <lineage>
        <taxon>Eukaryota</taxon>
        <taxon>Viridiplantae</taxon>
        <taxon>Chlorophyta</taxon>
        <taxon>Chloropicophyceae</taxon>
        <taxon>Chloropicales</taxon>
        <taxon>Chloropicaceae</taxon>
        <taxon>Chloropicon</taxon>
    </lineage>
</organism>
<keyword evidence="5 9" id="KW-0732">Signal</keyword>
<keyword evidence="4" id="KW-0964">Secreted</keyword>
<proteinExistence type="inferred from homology"/>
<evidence type="ECO:0000256" key="6">
    <source>
        <dbReference type="ARBA" id="ARBA00022801"/>
    </source>
</evidence>
<evidence type="ECO:0000256" key="2">
    <source>
        <dbReference type="ARBA" id="ARBA00011083"/>
    </source>
</evidence>
<evidence type="ECO:0000256" key="3">
    <source>
        <dbReference type="ARBA" id="ARBA00012886"/>
    </source>
</evidence>
<dbReference type="EMBL" id="CP031036">
    <property type="protein sequence ID" value="QDZ19664.1"/>
    <property type="molecule type" value="Genomic_DNA"/>
</dbReference>
<evidence type="ECO:0000313" key="10">
    <source>
        <dbReference type="EMBL" id="QDZ19664.1"/>
    </source>
</evidence>
<dbReference type="PROSITE" id="PS51275">
    <property type="entry name" value="PEPTIDASE_C26_GGH"/>
    <property type="match status" value="1"/>
</dbReference>
<accession>A0A5B8MHX2</accession>
<evidence type="ECO:0000256" key="1">
    <source>
        <dbReference type="ARBA" id="ARBA00004239"/>
    </source>
</evidence>
<feature type="signal peptide" evidence="9">
    <location>
        <begin position="1"/>
        <end position="20"/>
    </location>
</feature>
<dbReference type="EC" id="3.4.19.9" evidence="3 8"/>
<dbReference type="InterPro" id="IPR011697">
    <property type="entry name" value="Peptidase_C26"/>
</dbReference>
<evidence type="ECO:0000256" key="8">
    <source>
        <dbReference type="PROSITE-ProRule" id="PRU00607"/>
    </source>
</evidence>
<dbReference type="GO" id="GO:0005576">
    <property type="term" value="C:extracellular region"/>
    <property type="evidence" value="ECO:0007669"/>
    <property type="project" value="UniProtKB-SubCell"/>
</dbReference>
<evidence type="ECO:0000256" key="7">
    <source>
        <dbReference type="PIRSR" id="PIRSR615527-1"/>
    </source>
</evidence>
<dbReference type="PANTHER" id="PTHR11315:SF0">
    <property type="entry name" value="FOLATE GAMMA-GLUTAMYL HYDROLASE"/>
    <property type="match status" value="1"/>
</dbReference>
<comment type="subcellular location">
    <subcellularLocation>
        <location evidence="1">Secreted</location>
        <location evidence="1">Extracellular space</location>
    </subcellularLocation>
</comment>
<dbReference type="SUPFAM" id="SSF52317">
    <property type="entry name" value="Class I glutamine amidotransferase-like"/>
    <property type="match status" value="1"/>
</dbReference>
<feature type="active site" evidence="8">
    <location>
        <position position="260"/>
    </location>
</feature>
<reference evidence="10 11" key="1">
    <citation type="submission" date="2018-07" db="EMBL/GenBank/DDBJ databases">
        <title>The complete nuclear genome of the prasinophyte Chloropicon primus (CCMP1205).</title>
        <authorList>
            <person name="Pombert J.-F."/>
            <person name="Otis C."/>
            <person name="Turmel M."/>
            <person name="Lemieux C."/>
        </authorList>
    </citation>
    <scope>NUCLEOTIDE SEQUENCE [LARGE SCALE GENOMIC DNA]</scope>
    <source>
        <strain evidence="10 11">CCMP1205</strain>
    </source>
</reference>
<evidence type="ECO:0000256" key="4">
    <source>
        <dbReference type="ARBA" id="ARBA00022525"/>
    </source>
</evidence>